<dbReference type="RefSeq" id="WP_085937320.1">
    <property type="nucleotide sequence ID" value="NZ_FUWJ01000012.1"/>
</dbReference>
<dbReference type="PANTHER" id="PTHR35177:SF2">
    <property type="entry name" value="HYDROGENASE MATURATION FACTOR HYBG"/>
    <property type="match status" value="1"/>
</dbReference>
<dbReference type="STRING" id="225324.SAMN02745126_05590"/>
<dbReference type="OrthoDB" id="9806017at2"/>
<dbReference type="EMBL" id="FUWJ01000012">
    <property type="protein sequence ID" value="SKA34969.1"/>
    <property type="molecule type" value="Genomic_DNA"/>
</dbReference>
<gene>
    <name evidence="4" type="ORF">SAMN02745126_05590</name>
</gene>
<evidence type="ECO:0000313" key="4">
    <source>
        <dbReference type="EMBL" id="SKA34969.1"/>
    </source>
</evidence>
<dbReference type="PRINTS" id="PR00445">
    <property type="entry name" value="HUPFHYPC"/>
</dbReference>
<reference evidence="5" key="1">
    <citation type="submission" date="2017-02" db="EMBL/GenBank/DDBJ databases">
        <authorList>
            <person name="Varghese N."/>
            <person name="Submissions S."/>
        </authorList>
    </citation>
    <scope>NUCLEOTIDE SEQUENCE [LARGE SCALE GENOMIC DNA]</scope>
    <source>
        <strain evidence="5">ATCC 27094</strain>
    </source>
</reference>
<organism evidence="4 5">
    <name type="scientific">Enhydrobacter aerosaccus</name>
    <dbReference type="NCBI Taxonomy" id="225324"/>
    <lineage>
        <taxon>Bacteria</taxon>
        <taxon>Pseudomonadati</taxon>
        <taxon>Pseudomonadota</taxon>
        <taxon>Alphaproteobacteria</taxon>
        <taxon>Hyphomicrobiales</taxon>
        <taxon>Enhydrobacter</taxon>
    </lineage>
</organism>
<comment type="function">
    <text evidence="2">Involved in the maturation of [NiFe] hydrogenases. Involved in the biosynthesis of the Fe(CN)(2)CO cofactor.</text>
</comment>
<name>A0A1T4T3V2_9HYPH</name>
<evidence type="ECO:0000256" key="2">
    <source>
        <dbReference type="ARBA" id="ARBA00053969"/>
    </source>
</evidence>
<evidence type="ECO:0000256" key="1">
    <source>
        <dbReference type="ARBA" id="ARBA00006018"/>
    </source>
</evidence>
<dbReference type="Gene3D" id="2.30.30.140">
    <property type="match status" value="1"/>
</dbReference>
<sequence length="78" mass="8580">MCLAVPGRIISLSDEQTVMRTGRIDFGGLIKEVNLAYVPEARIGDYVLVHVGFALTVIDEAEAERVIGHLRRIDELSA</sequence>
<proteinExistence type="inferred from homology"/>
<dbReference type="PANTHER" id="PTHR35177">
    <property type="entry name" value="HYDROGENASE MATURATION FACTOR HYBG"/>
    <property type="match status" value="1"/>
</dbReference>
<dbReference type="SUPFAM" id="SSF159127">
    <property type="entry name" value="HupF/HypC-like"/>
    <property type="match status" value="1"/>
</dbReference>
<dbReference type="Proteomes" id="UP000190092">
    <property type="component" value="Unassembled WGS sequence"/>
</dbReference>
<dbReference type="FunFam" id="2.30.30.140:FF:000022">
    <property type="entry name" value="Hydrogenase assembly chaperone HybG"/>
    <property type="match status" value="1"/>
</dbReference>
<evidence type="ECO:0000313" key="5">
    <source>
        <dbReference type="Proteomes" id="UP000190092"/>
    </source>
</evidence>
<dbReference type="GO" id="GO:1902670">
    <property type="term" value="F:carbon dioxide binding"/>
    <property type="evidence" value="ECO:0007669"/>
    <property type="project" value="TreeGrafter"/>
</dbReference>
<dbReference type="InterPro" id="IPR001109">
    <property type="entry name" value="Hydrogenase_HupF/HypC"/>
</dbReference>
<protein>
    <recommendedName>
        <fullName evidence="3">Hydrogenase maturation factor HypC</fullName>
    </recommendedName>
</protein>
<dbReference type="Pfam" id="PF01455">
    <property type="entry name" value="HupF_HypC"/>
    <property type="match status" value="1"/>
</dbReference>
<dbReference type="NCBIfam" id="TIGR00074">
    <property type="entry name" value="hypC_hupF"/>
    <property type="match status" value="1"/>
</dbReference>
<dbReference type="PROSITE" id="PS01097">
    <property type="entry name" value="HUPF_HYPC"/>
    <property type="match status" value="1"/>
</dbReference>
<dbReference type="GO" id="GO:0051604">
    <property type="term" value="P:protein maturation"/>
    <property type="evidence" value="ECO:0007669"/>
    <property type="project" value="TreeGrafter"/>
</dbReference>
<evidence type="ECO:0000256" key="3">
    <source>
        <dbReference type="ARBA" id="ARBA00071976"/>
    </source>
</evidence>
<keyword evidence="5" id="KW-1185">Reference proteome</keyword>
<accession>A0A1T4T3V2</accession>
<dbReference type="GO" id="GO:0005506">
    <property type="term" value="F:iron ion binding"/>
    <property type="evidence" value="ECO:0007669"/>
    <property type="project" value="TreeGrafter"/>
</dbReference>
<dbReference type="InterPro" id="IPR019812">
    <property type="entry name" value="Hydgase_assmbl_chp_CS"/>
</dbReference>
<comment type="similarity">
    <text evidence="1">Belongs to the HupF/HypC family.</text>
</comment>
<dbReference type="AlphaFoldDB" id="A0A1T4T3V2"/>